<evidence type="ECO:0000313" key="2">
    <source>
        <dbReference type="Proteomes" id="UP001172386"/>
    </source>
</evidence>
<proteinExistence type="predicted"/>
<keyword evidence="2" id="KW-1185">Reference proteome</keyword>
<reference evidence="1" key="1">
    <citation type="submission" date="2022-10" db="EMBL/GenBank/DDBJ databases">
        <title>Culturing micro-colonial fungi from biological soil crusts in the Mojave desert and describing Neophaeococcomyces mojavensis, and introducing the new genera and species Taxawa tesnikishii.</title>
        <authorList>
            <person name="Kurbessoian T."/>
            <person name="Stajich J.E."/>
        </authorList>
    </citation>
    <scope>NUCLEOTIDE SEQUENCE</scope>
    <source>
        <strain evidence="1">JES_112</strain>
    </source>
</reference>
<organism evidence="1 2">
    <name type="scientific">Neophaeococcomyces mojaviensis</name>
    <dbReference type="NCBI Taxonomy" id="3383035"/>
    <lineage>
        <taxon>Eukaryota</taxon>
        <taxon>Fungi</taxon>
        <taxon>Dikarya</taxon>
        <taxon>Ascomycota</taxon>
        <taxon>Pezizomycotina</taxon>
        <taxon>Eurotiomycetes</taxon>
        <taxon>Chaetothyriomycetidae</taxon>
        <taxon>Chaetothyriales</taxon>
        <taxon>Chaetothyriales incertae sedis</taxon>
        <taxon>Neophaeococcomyces</taxon>
    </lineage>
</organism>
<evidence type="ECO:0000313" key="1">
    <source>
        <dbReference type="EMBL" id="KAJ9660410.1"/>
    </source>
</evidence>
<sequence length="221" mass="24505">MFMVDSSSRWKTLGQIKEAAGFLPQLVDDEAKFLAESVNKEFPDYRLFQKAAYIAHDPGSFHKLSNLQREEVAALQREDQMDFWHQPKPFINVVIFLCLSATVQGWAESTFIDANLSWASTDIPNLKPSKLDTLTFATANSIPSLAATLGAMHFVNSCMLVSKGKLVIMLSCFYLLCALGSVVPKDHKIVLWLKTLCGMVTGANAAITMLFAAEISSQHLR</sequence>
<dbReference type="EMBL" id="JAPDRQ010000031">
    <property type="protein sequence ID" value="KAJ9660410.1"/>
    <property type="molecule type" value="Genomic_DNA"/>
</dbReference>
<protein>
    <submittedName>
        <fullName evidence="1">Uncharacterized protein</fullName>
    </submittedName>
</protein>
<accession>A0ACC3ADR2</accession>
<dbReference type="Proteomes" id="UP001172386">
    <property type="component" value="Unassembled WGS sequence"/>
</dbReference>
<comment type="caution">
    <text evidence="1">The sequence shown here is derived from an EMBL/GenBank/DDBJ whole genome shotgun (WGS) entry which is preliminary data.</text>
</comment>
<name>A0ACC3ADR2_9EURO</name>
<gene>
    <name evidence="1" type="ORF">H2198_002528</name>
</gene>